<dbReference type="Proteomes" id="UP000016568">
    <property type="component" value="Unassembled WGS sequence"/>
</dbReference>
<dbReference type="KEGG" id="ntd:EGO55_15950"/>
<organism evidence="2 3">
    <name type="scientific">Caenibius tardaugens NBRC 16725</name>
    <dbReference type="NCBI Taxonomy" id="1219035"/>
    <lineage>
        <taxon>Bacteria</taxon>
        <taxon>Pseudomonadati</taxon>
        <taxon>Pseudomonadota</taxon>
        <taxon>Alphaproteobacteria</taxon>
        <taxon>Sphingomonadales</taxon>
        <taxon>Erythrobacteraceae</taxon>
        <taxon>Caenibius</taxon>
    </lineage>
</organism>
<proteinExistence type="predicted"/>
<accession>U2Y3C5</accession>
<evidence type="ECO:0000313" key="3">
    <source>
        <dbReference type="Proteomes" id="UP000016568"/>
    </source>
</evidence>
<comment type="caution">
    <text evidence="2">The sequence shown here is derived from an EMBL/GenBank/DDBJ whole genome shotgun (WGS) entry which is preliminary data.</text>
</comment>
<reference evidence="2 3" key="1">
    <citation type="submission" date="2013-09" db="EMBL/GenBank/DDBJ databases">
        <title>Whole genome shotgun sequence of Novosphingobium tardaugens NBRC 16725.</title>
        <authorList>
            <person name="Isaki S."/>
            <person name="Hosoyama A."/>
            <person name="Tsuchikane K."/>
            <person name="Katsumata H."/>
            <person name="Ando Y."/>
            <person name="Yamazaki S."/>
            <person name="Fujita N."/>
        </authorList>
    </citation>
    <scope>NUCLEOTIDE SEQUENCE [LARGE SCALE GENOMIC DNA]</scope>
    <source>
        <strain evidence="2 3">NBRC 16725</strain>
    </source>
</reference>
<sequence length="144" mass="15694">MPELPEMAKGQLAGQAGALPAEHIRDVFVRYTELFSDCDDDGVAALYAEDAVLRDPVTGPAVQGRQAIRDWYQMAFDAMDCPMDMRLEGAVRVAGNLAAAALVVRTHSNGQPLRVDTLDVMQFNDDGLIAAMDAYFGPSNYHMD</sequence>
<dbReference type="Pfam" id="PF12680">
    <property type="entry name" value="SnoaL_2"/>
    <property type="match status" value="1"/>
</dbReference>
<dbReference type="InterPro" id="IPR032710">
    <property type="entry name" value="NTF2-like_dom_sf"/>
</dbReference>
<dbReference type="InterPro" id="IPR037401">
    <property type="entry name" value="SnoaL-like"/>
</dbReference>
<dbReference type="OrthoDB" id="459617at2"/>
<evidence type="ECO:0000313" key="2">
    <source>
        <dbReference type="EMBL" id="GAD47471.1"/>
    </source>
</evidence>
<dbReference type="Gene3D" id="3.10.450.50">
    <property type="match status" value="1"/>
</dbReference>
<dbReference type="RefSeq" id="WP_021688378.1">
    <property type="nucleotide sequence ID" value="NZ_BASZ01000001.1"/>
</dbReference>
<name>U2Y3C5_9SPHN</name>
<keyword evidence="2" id="KW-0413">Isomerase</keyword>
<feature type="domain" description="SnoaL-like" evidence="1">
    <location>
        <begin position="30"/>
        <end position="131"/>
    </location>
</feature>
<dbReference type="SUPFAM" id="SSF54427">
    <property type="entry name" value="NTF2-like"/>
    <property type="match status" value="1"/>
</dbReference>
<dbReference type="eggNOG" id="COG4922">
    <property type="taxonomic scope" value="Bacteria"/>
</dbReference>
<dbReference type="AlphaFoldDB" id="U2Y3C5"/>
<dbReference type="GO" id="GO:0016853">
    <property type="term" value="F:isomerase activity"/>
    <property type="evidence" value="ECO:0007669"/>
    <property type="project" value="UniProtKB-KW"/>
</dbReference>
<dbReference type="EMBL" id="BASZ01000001">
    <property type="protein sequence ID" value="GAD47471.1"/>
    <property type="molecule type" value="Genomic_DNA"/>
</dbReference>
<protein>
    <submittedName>
        <fullName evidence="2">Delta(5)-3-ketosteroid isomerase</fullName>
    </submittedName>
</protein>
<gene>
    <name evidence="2" type="primary">ksi</name>
    <name evidence="2" type="ORF">NT2_01_02400</name>
</gene>
<evidence type="ECO:0000259" key="1">
    <source>
        <dbReference type="Pfam" id="PF12680"/>
    </source>
</evidence>
<keyword evidence="3" id="KW-1185">Reference proteome</keyword>